<evidence type="ECO:0000313" key="2">
    <source>
        <dbReference type="EMBL" id="RDC64950.1"/>
    </source>
</evidence>
<sequence length="290" mass="32880">MALKFTIRMSAVRYLFLFFIFLNFHAVQAAHVDTLEINSSAMNTRLHAGIVVPDSYKKQKKTTYPVLYLLHGYSGNFRDWLTKVPDKTVLTSLADQYQMIIVTPDGGFGSWYLDSPLDKASQYETFITKELVQEVQTKYRTITTREGRFISGLSMGGHGALYLSARHPDLYLAAASMSGALDIASIQGDLVKSMETLLGQKAQNYEKFAQNSVVNMVPQLKASPVKILFDCGVDDFLIESNRELHRRLVVEKVPHEYIERPGAHTWPYWGNALPYHLLFFQKARQEAASK</sequence>
<evidence type="ECO:0000313" key="3">
    <source>
        <dbReference type="Proteomes" id="UP000253919"/>
    </source>
</evidence>
<proteinExistence type="predicted"/>
<dbReference type="PANTHER" id="PTHR48098:SF1">
    <property type="entry name" value="DIACYLGLYCEROL ACYLTRANSFERASE_MYCOLYLTRANSFERASE AG85A"/>
    <property type="match status" value="1"/>
</dbReference>
<dbReference type="SUPFAM" id="SSF53474">
    <property type="entry name" value="alpha/beta-Hydrolases"/>
    <property type="match status" value="1"/>
</dbReference>
<organism evidence="2 3">
    <name type="scientific">Adhaeribacter pallidiroseus</name>
    <dbReference type="NCBI Taxonomy" id="2072847"/>
    <lineage>
        <taxon>Bacteria</taxon>
        <taxon>Pseudomonadati</taxon>
        <taxon>Bacteroidota</taxon>
        <taxon>Cytophagia</taxon>
        <taxon>Cytophagales</taxon>
        <taxon>Hymenobacteraceae</taxon>
        <taxon>Adhaeribacter</taxon>
    </lineage>
</organism>
<dbReference type="EMBL" id="QASA01000001">
    <property type="protein sequence ID" value="RDC64950.1"/>
    <property type="molecule type" value="Genomic_DNA"/>
</dbReference>
<dbReference type="InterPro" id="IPR000801">
    <property type="entry name" value="Esterase-like"/>
</dbReference>
<evidence type="ECO:0000256" key="1">
    <source>
        <dbReference type="SAM" id="SignalP"/>
    </source>
</evidence>
<dbReference type="Pfam" id="PF00756">
    <property type="entry name" value="Esterase"/>
    <property type="match status" value="1"/>
</dbReference>
<dbReference type="AlphaFoldDB" id="A0A369QKT5"/>
<keyword evidence="3" id="KW-1185">Reference proteome</keyword>
<gene>
    <name evidence="2" type="ORF">AHMF7616_03572</name>
</gene>
<dbReference type="PANTHER" id="PTHR48098">
    <property type="entry name" value="ENTEROCHELIN ESTERASE-RELATED"/>
    <property type="match status" value="1"/>
</dbReference>
<dbReference type="InterPro" id="IPR029058">
    <property type="entry name" value="AB_hydrolase_fold"/>
</dbReference>
<dbReference type="Gene3D" id="3.40.50.1820">
    <property type="entry name" value="alpha/beta hydrolase"/>
    <property type="match status" value="1"/>
</dbReference>
<reference evidence="2 3" key="1">
    <citation type="submission" date="2018-04" db="EMBL/GenBank/DDBJ databases">
        <title>Adhaeribacter sp. HMF7616 genome sequencing and assembly.</title>
        <authorList>
            <person name="Kang H."/>
            <person name="Kang J."/>
            <person name="Cha I."/>
            <person name="Kim H."/>
            <person name="Joh K."/>
        </authorList>
    </citation>
    <scope>NUCLEOTIDE SEQUENCE [LARGE SCALE GENOMIC DNA]</scope>
    <source>
        <strain evidence="2 3">HMF7616</strain>
    </source>
</reference>
<dbReference type="RefSeq" id="WP_233507627.1">
    <property type="nucleotide sequence ID" value="NZ_QASA01000001.1"/>
</dbReference>
<dbReference type="InterPro" id="IPR050583">
    <property type="entry name" value="Mycobacterial_A85_antigen"/>
</dbReference>
<comment type="caution">
    <text evidence="2">The sequence shown here is derived from an EMBL/GenBank/DDBJ whole genome shotgun (WGS) entry which is preliminary data.</text>
</comment>
<keyword evidence="1" id="KW-0732">Signal</keyword>
<feature type="chain" id="PRO_5016694900" evidence="1">
    <location>
        <begin position="30"/>
        <end position="290"/>
    </location>
</feature>
<dbReference type="GO" id="GO:0016747">
    <property type="term" value="F:acyltransferase activity, transferring groups other than amino-acyl groups"/>
    <property type="evidence" value="ECO:0007669"/>
    <property type="project" value="TreeGrafter"/>
</dbReference>
<dbReference type="Proteomes" id="UP000253919">
    <property type="component" value="Unassembled WGS sequence"/>
</dbReference>
<protein>
    <submittedName>
        <fullName evidence="2">Acetyl esterase</fullName>
    </submittedName>
</protein>
<feature type="signal peptide" evidence="1">
    <location>
        <begin position="1"/>
        <end position="29"/>
    </location>
</feature>
<name>A0A369QKT5_9BACT</name>
<accession>A0A369QKT5</accession>